<dbReference type="Proteomes" id="UP000297245">
    <property type="component" value="Unassembled WGS sequence"/>
</dbReference>
<evidence type="ECO:0000256" key="1">
    <source>
        <dbReference type="SAM" id="MobiDB-lite"/>
    </source>
</evidence>
<dbReference type="AlphaFoldDB" id="A0A4S8KQE9"/>
<accession>A0A4S8KQE9</accession>
<gene>
    <name evidence="2" type="ORF">K435DRAFT_877369</name>
</gene>
<proteinExistence type="predicted"/>
<sequence>MKLGWHRIHAPNDVQKVKDFFINALKPYHAPGVLGTPQQPVNPSARDNLNADNILGLDLFYQPVVSRTIVAEVDAYLLDESPCSRLVNYWQINVNRFPTIYSSMDLLPFQASTVPCEDVFSDSKEDTSQPQDHGGFANA</sequence>
<keyword evidence="3" id="KW-1185">Reference proteome</keyword>
<protein>
    <recommendedName>
        <fullName evidence="4">HAT C-terminal dimerisation domain-containing protein</fullName>
    </recommendedName>
</protein>
<dbReference type="OrthoDB" id="3262464at2759"/>
<feature type="region of interest" description="Disordered" evidence="1">
    <location>
        <begin position="120"/>
        <end position="139"/>
    </location>
</feature>
<evidence type="ECO:0008006" key="4">
    <source>
        <dbReference type="Google" id="ProtNLM"/>
    </source>
</evidence>
<evidence type="ECO:0000313" key="3">
    <source>
        <dbReference type="Proteomes" id="UP000297245"/>
    </source>
</evidence>
<reference evidence="2 3" key="1">
    <citation type="journal article" date="2019" name="Nat. Ecol. Evol.">
        <title>Megaphylogeny resolves global patterns of mushroom evolution.</title>
        <authorList>
            <person name="Varga T."/>
            <person name="Krizsan K."/>
            <person name="Foldi C."/>
            <person name="Dima B."/>
            <person name="Sanchez-Garcia M."/>
            <person name="Sanchez-Ramirez S."/>
            <person name="Szollosi G.J."/>
            <person name="Szarkandi J.G."/>
            <person name="Papp V."/>
            <person name="Albert L."/>
            <person name="Andreopoulos W."/>
            <person name="Angelini C."/>
            <person name="Antonin V."/>
            <person name="Barry K.W."/>
            <person name="Bougher N.L."/>
            <person name="Buchanan P."/>
            <person name="Buyck B."/>
            <person name="Bense V."/>
            <person name="Catcheside P."/>
            <person name="Chovatia M."/>
            <person name="Cooper J."/>
            <person name="Damon W."/>
            <person name="Desjardin D."/>
            <person name="Finy P."/>
            <person name="Geml J."/>
            <person name="Haridas S."/>
            <person name="Hughes K."/>
            <person name="Justo A."/>
            <person name="Karasinski D."/>
            <person name="Kautmanova I."/>
            <person name="Kiss B."/>
            <person name="Kocsube S."/>
            <person name="Kotiranta H."/>
            <person name="LaButti K.M."/>
            <person name="Lechner B.E."/>
            <person name="Liimatainen K."/>
            <person name="Lipzen A."/>
            <person name="Lukacs Z."/>
            <person name="Mihaltcheva S."/>
            <person name="Morgado L.N."/>
            <person name="Niskanen T."/>
            <person name="Noordeloos M.E."/>
            <person name="Ohm R.A."/>
            <person name="Ortiz-Santana B."/>
            <person name="Ovrebo C."/>
            <person name="Racz N."/>
            <person name="Riley R."/>
            <person name="Savchenko A."/>
            <person name="Shiryaev A."/>
            <person name="Soop K."/>
            <person name="Spirin V."/>
            <person name="Szebenyi C."/>
            <person name="Tomsovsky M."/>
            <person name="Tulloss R.E."/>
            <person name="Uehling J."/>
            <person name="Grigoriev I.V."/>
            <person name="Vagvolgyi C."/>
            <person name="Papp T."/>
            <person name="Martin F.M."/>
            <person name="Miettinen O."/>
            <person name="Hibbett D.S."/>
            <person name="Nagy L.G."/>
        </authorList>
    </citation>
    <scope>NUCLEOTIDE SEQUENCE [LARGE SCALE GENOMIC DNA]</scope>
    <source>
        <strain evidence="2 3">CBS 962.96</strain>
    </source>
</reference>
<name>A0A4S8KQE9_DENBC</name>
<dbReference type="EMBL" id="ML180333">
    <property type="protein sequence ID" value="THU77801.1"/>
    <property type="molecule type" value="Genomic_DNA"/>
</dbReference>
<organism evidence="2 3">
    <name type="scientific">Dendrothele bispora (strain CBS 962.96)</name>
    <dbReference type="NCBI Taxonomy" id="1314807"/>
    <lineage>
        <taxon>Eukaryota</taxon>
        <taxon>Fungi</taxon>
        <taxon>Dikarya</taxon>
        <taxon>Basidiomycota</taxon>
        <taxon>Agaricomycotina</taxon>
        <taxon>Agaricomycetes</taxon>
        <taxon>Agaricomycetidae</taxon>
        <taxon>Agaricales</taxon>
        <taxon>Agaricales incertae sedis</taxon>
        <taxon>Dendrothele</taxon>
    </lineage>
</organism>
<evidence type="ECO:0000313" key="2">
    <source>
        <dbReference type="EMBL" id="THU77801.1"/>
    </source>
</evidence>